<evidence type="ECO:0000313" key="21">
    <source>
        <dbReference type="Proteomes" id="UP001285263"/>
    </source>
</evidence>
<evidence type="ECO:0000259" key="16">
    <source>
        <dbReference type="PROSITE" id="PS50109"/>
    </source>
</evidence>
<feature type="transmembrane region" description="Helical" evidence="14">
    <location>
        <begin position="77"/>
        <end position="96"/>
    </location>
</feature>
<dbReference type="Gene3D" id="1.20.120.160">
    <property type="entry name" value="HPT domain"/>
    <property type="match status" value="1"/>
</dbReference>
<feature type="domain" description="Response regulatory" evidence="17">
    <location>
        <begin position="511"/>
        <end position="634"/>
    </location>
</feature>
<dbReference type="SMART" id="SM00387">
    <property type="entry name" value="HATPase_c"/>
    <property type="match status" value="1"/>
</dbReference>
<dbReference type="SUPFAM" id="SSF47384">
    <property type="entry name" value="Homodimeric domain of signal transducing histidine kinase"/>
    <property type="match status" value="1"/>
</dbReference>
<dbReference type="CDD" id="cd17546">
    <property type="entry name" value="REC_hyHK_CKI1_RcsC-like"/>
    <property type="match status" value="2"/>
</dbReference>
<dbReference type="Gene3D" id="1.10.287.130">
    <property type="match status" value="1"/>
</dbReference>
<feature type="domain" description="MHYT" evidence="19">
    <location>
        <begin position="5"/>
        <end position="198"/>
    </location>
</feature>
<feature type="domain" description="Histidine kinase" evidence="16">
    <location>
        <begin position="271"/>
        <end position="492"/>
    </location>
</feature>
<dbReference type="SMART" id="SM00388">
    <property type="entry name" value="HisKA"/>
    <property type="match status" value="1"/>
</dbReference>
<dbReference type="PANTHER" id="PTHR45339">
    <property type="entry name" value="HYBRID SIGNAL TRANSDUCTION HISTIDINE KINASE J"/>
    <property type="match status" value="1"/>
</dbReference>
<dbReference type="PRINTS" id="PR00344">
    <property type="entry name" value="BCTRLSENSOR"/>
</dbReference>
<evidence type="ECO:0000256" key="7">
    <source>
        <dbReference type="ARBA" id="ARBA00022741"/>
    </source>
</evidence>
<evidence type="ECO:0000256" key="12">
    <source>
        <dbReference type="PROSITE-ProRule" id="PRU00110"/>
    </source>
</evidence>
<dbReference type="Proteomes" id="UP001285263">
    <property type="component" value="Unassembled WGS sequence"/>
</dbReference>
<evidence type="ECO:0000256" key="15">
    <source>
        <dbReference type="SAM" id="Coils"/>
    </source>
</evidence>
<comment type="caution">
    <text evidence="20">The sequence shown here is derived from an EMBL/GenBank/DDBJ whole genome shotgun (WGS) entry which is preliminary data.</text>
</comment>
<feature type="modified residue" description="Phosphohistidine" evidence="12">
    <location>
        <position position="861"/>
    </location>
</feature>
<keyword evidence="8" id="KW-0067">ATP-binding</keyword>
<feature type="transmembrane region" description="Helical" evidence="14">
    <location>
        <begin position="141"/>
        <end position="161"/>
    </location>
</feature>
<keyword evidence="5 13" id="KW-0597">Phosphoprotein</keyword>
<dbReference type="EC" id="2.7.13.3" evidence="3"/>
<dbReference type="Gene3D" id="3.30.565.10">
    <property type="entry name" value="Histidine kinase-like ATPase, C-terminal domain"/>
    <property type="match status" value="1"/>
</dbReference>
<dbReference type="CDD" id="cd00088">
    <property type="entry name" value="HPT"/>
    <property type="match status" value="1"/>
</dbReference>
<keyword evidence="10" id="KW-0902">Two-component regulatory system</keyword>
<gene>
    <name evidence="20" type="ORF">SNE35_16820</name>
</gene>
<evidence type="ECO:0000313" key="20">
    <source>
        <dbReference type="EMBL" id="MDY0746184.1"/>
    </source>
</evidence>
<dbReference type="PROSITE" id="PS50924">
    <property type="entry name" value="MHYT"/>
    <property type="match status" value="1"/>
</dbReference>
<evidence type="ECO:0000259" key="19">
    <source>
        <dbReference type="PROSITE" id="PS50924"/>
    </source>
</evidence>
<dbReference type="InterPro" id="IPR036097">
    <property type="entry name" value="HisK_dim/P_sf"/>
</dbReference>
<dbReference type="InterPro" id="IPR003661">
    <property type="entry name" value="HisK_dim/P_dom"/>
</dbReference>
<dbReference type="SUPFAM" id="SSF55874">
    <property type="entry name" value="ATPase domain of HSP90 chaperone/DNA topoisomerase II/histidine kinase"/>
    <property type="match status" value="1"/>
</dbReference>
<evidence type="ECO:0000256" key="2">
    <source>
        <dbReference type="ARBA" id="ARBA00004651"/>
    </source>
</evidence>
<dbReference type="EMBL" id="JAXCLA010000005">
    <property type="protein sequence ID" value="MDY0746184.1"/>
    <property type="molecule type" value="Genomic_DNA"/>
</dbReference>
<dbReference type="InterPro" id="IPR008207">
    <property type="entry name" value="Sig_transdc_His_kin_Hpt_dom"/>
</dbReference>
<dbReference type="InterPro" id="IPR005467">
    <property type="entry name" value="His_kinase_dom"/>
</dbReference>
<dbReference type="InterPro" id="IPR036890">
    <property type="entry name" value="HATPase_C_sf"/>
</dbReference>
<dbReference type="PROSITE" id="PS50109">
    <property type="entry name" value="HIS_KIN"/>
    <property type="match status" value="1"/>
</dbReference>
<dbReference type="Pfam" id="PF00072">
    <property type="entry name" value="Response_reg"/>
    <property type="match status" value="2"/>
</dbReference>
<evidence type="ECO:0000256" key="6">
    <source>
        <dbReference type="ARBA" id="ARBA00022692"/>
    </source>
</evidence>
<dbReference type="Pfam" id="PF02518">
    <property type="entry name" value="HATPase_c"/>
    <property type="match status" value="1"/>
</dbReference>
<keyword evidence="11 14" id="KW-0472">Membrane</keyword>
<dbReference type="PROSITE" id="PS50110">
    <property type="entry name" value="RESPONSE_REGULATORY"/>
    <property type="match status" value="2"/>
</dbReference>
<dbReference type="CDD" id="cd00082">
    <property type="entry name" value="HisKA"/>
    <property type="match status" value="1"/>
</dbReference>
<keyword evidence="15" id="KW-0175">Coiled coil</keyword>
<feature type="modified residue" description="4-aspartylphosphate" evidence="13">
    <location>
        <position position="712"/>
    </location>
</feature>
<comment type="subcellular location">
    <subcellularLocation>
        <location evidence="2">Cell membrane</location>
        <topology evidence="2">Multi-pass membrane protein</topology>
    </subcellularLocation>
</comment>
<dbReference type="InterPro" id="IPR003594">
    <property type="entry name" value="HATPase_dom"/>
</dbReference>
<sequence>MPASYSAWLVLLSVAMAVVAAYATLGLAGRLTYSEGKAWKAWLAGGALAMGFGIWAMHFVGMLALHLPIELSYNAPWTALSMLPATAASALLLLMLRRIPRPNAGHVLLGSLVLGSGIGGMHYSGMLAIEVAPAISFDWRIVLVSVGVAVSLSVPGVWLAFRHAHNIGSGLTRAGGALVMGCAVAAMHYTGMAAAEFAPNCVTEASRWGVPAPGLAVAVSALAFVVLGFTILLTVMDARMSERNSQLMRDLRAAKEEAEQAARAKSSFLANMSHEIRTPMNAIIGMSYLALQTSLDKKQRNYIEKVHRSGESLLGIINDILDFSKIEAGKLAMETVDFRLEDVMDNLANLIGMKADDKGIELLFDMAPDVPTALRGDPLRIGQVLINLSNNAVKFTEAGEVVVGVELVAEQPQGVELHFWVRDTGIGMTPEQSGRMFQTFSQADASTTRRYGGTGLGLAISKNLVELMDGRIWVESEAGRGSTFHFHVRVGVQSEPRQRRMFRAEELQGTTVLVVDDNAVAREILATMARSVGFGAETARNGAQALQLLAEADRRAAAFDAVLLDWKMPEMDGVQTLRRLRDQQMVHQPRVVMVTAYGREDAVHAARLGGMGHLRVLTKPVTPSTLLEALAEVLGRMLPVAPRAAEVADAHDQARAQLAGARLLLVEDNDLNMELAVNLLSDAGIEVVCAVNGQEALDVLARDDRFDGVLMDCQMPVMDGYTATEAIRRNPAWSTLPVIAMTANAMAGHREQALAAGMVDHVAKPLNVGQMFMTIARWVRPAVVTAAPQEAPPSPLPPLPRPLPPLLPGISVARGLAITNNNEALYRRLLTRFRDGMVGFAEQFAAAQQDADPTAAQRLAHTLKGSAGNVGAIAVEGAAGDLEMACQAGRSPTELQIMLTAVMNALDPVLEGLALLEGAAPPGPPPSAEVPDEAGRERMQQSLGRLAELLGQGDADALDLADELLEAATEPALKAALRRVVEALGDFDFDAALLALQPETERSP</sequence>
<evidence type="ECO:0000256" key="5">
    <source>
        <dbReference type="ARBA" id="ARBA00022553"/>
    </source>
</evidence>
<feature type="coiled-coil region" evidence="15">
    <location>
        <begin position="237"/>
        <end position="271"/>
    </location>
</feature>
<evidence type="ECO:0000256" key="4">
    <source>
        <dbReference type="ARBA" id="ARBA00022475"/>
    </source>
</evidence>
<evidence type="ECO:0000256" key="9">
    <source>
        <dbReference type="ARBA" id="ARBA00022989"/>
    </source>
</evidence>
<dbReference type="Pfam" id="PF01627">
    <property type="entry name" value="Hpt"/>
    <property type="match status" value="1"/>
</dbReference>
<dbReference type="Pfam" id="PF03707">
    <property type="entry name" value="MHYT"/>
    <property type="match status" value="3"/>
</dbReference>
<feature type="transmembrane region" description="Helical" evidence="14">
    <location>
        <begin position="108"/>
        <end position="129"/>
    </location>
</feature>
<evidence type="ECO:0000256" key="11">
    <source>
        <dbReference type="ARBA" id="ARBA00023136"/>
    </source>
</evidence>
<dbReference type="RefSeq" id="WP_320424081.1">
    <property type="nucleotide sequence ID" value="NZ_JAXCLA010000005.1"/>
</dbReference>
<dbReference type="InterPro" id="IPR001789">
    <property type="entry name" value="Sig_transdc_resp-reg_receiver"/>
</dbReference>
<dbReference type="Pfam" id="PF00512">
    <property type="entry name" value="HisKA"/>
    <property type="match status" value="1"/>
</dbReference>
<evidence type="ECO:0000256" key="1">
    <source>
        <dbReference type="ARBA" id="ARBA00000085"/>
    </source>
</evidence>
<feature type="transmembrane region" description="Helical" evidence="14">
    <location>
        <begin position="215"/>
        <end position="236"/>
    </location>
</feature>
<dbReference type="PROSITE" id="PS50894">
    <property type="entry name" value="HPT"/>
    <property type="match status" value="1"/>
</dbReference>
<evidence type="ECO:0000256" key="10">
    <source>
        <dbReference type="ARBA" id="ARBA00023012"/>
    </source>
</evidence>
<evidence type="ECO:0000256" key="8">
    <source>
        <dbReference type="ARBA" id="ARBA00022840"/>
    </source>
</evidence>
<accession>A0ABU5DJ57</accession>
<evidence type="ECO:0000256" key="3">
    <source>
        <dbReference type="ARBA" id="ARBA00012438"/>
    </source>
</evidence>
<keyword evidence="21" id="KW-1185">Reference proteome</keyword>
<evidence type="ECO:0000256" key="14">
    <source>
        <dbReference type="PROSITE-ProRule" id="PRU00244"/>
    </source>
</evidence>
<name>A0ABU5DJ57_9BURK</name>
<dbReference type="InterPro" id="IPR005330">
    <property type="entry name" value="MHYT_dom"/>
</dbReference>
<feature type="domain" description="Response regulatory" evidence="17">
    <location>
        <begin position="662"/>
        <end position="779"/>
    </location>
</feature>
<evidence type="ECO:0000259" key="17">
    <source>
        <dbReference type="PROSITE" id="PS50110"/>
    </source>
</evidence>
<dbReference type="CDD" id="cd16922">
    <property type="entry name" value="HATPase_EvgS-ArcB-TorS-like"/>
    <property type="match status" value="1"/>
</dbReference>
<keyword evidence="6 14" id="KW-0812">Transmembrane</keyword>
<feature type="transmembrane region" description="Helical" evidence="14">
    <location>
        <begin position="41"/>
        <end position="65"/>
    </location>
</feature>
<feature type="domain" description="HPt" evidence="18">
    <location>
        <begin position="822"/>
        <end position="916"/>
    </location>
</feature>
<keyword evidence="9 14" id="KW-1133">Transmembrane helix</keyword>
<dbReference type="Gene3D" id="3.40.50.2300">
    <property type="match status" value="2"/>
</dbReference>
<dbReference type="SUPFAM" id="SSF47226">
    <property type="entry name" value="Histidine-containing phosphotransfer domain, HPT domain"/>
    <property type="match status" value="1"/>
</dbReference>
<dbReference type="SUPFAM" id="SSF52172">
    <property type="entry name" value="CheY-like"/>
    <property type="match status" value="2"/>
</dbReference>
<dbReference type="InterPro" id="IPR011006">
    <property type="entry name" value="CheY-like_superfamily"/>
</dbReference>
<comment type="catalytic activity">
    <reaction evidence="1">
        <text>ATP + protein L-histidine = ADP + protein N-phospho-L-histidine.</text>
        <dbReference type="EC" id="2.7.13.3"/>
    </reaction>
</comment>
<dbReference type="InterPro" id="IPR036641">
    <property type="entry name" value="HPT_dom_sf"/>
</dbReference>
<evidence type="ECO:0000259" key="18">
    <source>
        <dbReference type="PROSITE" id="PS50894"/>
    </source>
</evidence>
<feature type="modified residue" description="4-aspartylphosphate" evidence="13">
    <location>
        <position position="565"/>
    </location>
</feature>
<reference evidence="20 21" key="1">
    <citation type="submission" date="2023-11" db="EMBL/GenBank/DDBJ databases">
        <title>Paucibacter sp. nov., isolated from fresh soil in Korea.</title>
        <authorList>
            <person name="Le N.T.T."/>
        </authorList>
    </citation>
    <scope>NUCLEOTIDE SEQUENCE [LARGE SCALE GENOMIC DNA]</scope>
    <source>
        <strain evidence="20 21">R3-3</strain>
    </source>
</reference>
<keyword evidence="7" id="KW-0547">Nucleotide-binding</keyword>
<dbReference type="SMART" id="SM00448">
    <property type="entry name" value="REC"/>
    <property type="match status" value="2"/>
</dbReference>
<evidence type="ECO:0000256" key="13">
    <source>
        <dbReference type="PROSITE-ProRule" id="PRU00169"/>
    </source>
</evidence>
<keyword evidence="4" id="KW-1003">Cell membrane</keyword>
<protein>
    <recommendedName>
        <fullName evidence="3">histidine kinase</fullName>
        <ecNumber evidence="3">2.7.13.3</ecNumber>
    </recommendedName>
</protein>
<dbReference type="InterPro" id="IPR004358">
    <property type="entry name" value="Sig_transdc_His_kin-like_C"/>
</dbReference>
<organism evidence="20 21">
    <name type="scientific">Roseateles agri</name>
    <dbReference type="NCBI Taxonomy" id="3098619"/>
    <lineage>
        <taxon>Bacteria</taxon>
        <taxon>Pseudomonadati</taxon>
        <taxon>Pseudomonadota</taxon>
        <taxon>Betaproteobacteria</taxon>
        <taxon>Burkholderiales</taxon>
        <taxon>Sphaerotilaceae</taxon>
        <taxon>Roseateles</taxon>
    </lineage>
</organism>
<dbReference type="PANTHER" id="PTHR45339:SF1">
    <property type="entry name" value="HYBRID SIGNAL TRANSDUCTION HISTIDINE KINASE J"/>
    <property type="match status" value="1"/>
</dbReference>
<feature type="transmembrane region" description="Helical" evidence="14">
    <location>
        <begin position="6"/>
        <end position="29"/>
    </location>
</feature>
<proteinExistence type="predicted"/>